<organism evidence="2 3">
    <name type="scientific">Stutzerimonas tarimensis</name>
    <dbReference type="NCBI Taxonomy" id="1507735"/>
    <lineage>
        <taxon>Bacteria</taxon>
        <taxon>Pseudomonadati</taxon>
        <taxon>Pseudomonadota</taxon>
        <taxon>Gammaproteobacteria</taxon>
        <taxon>Pseudomonadales</taxon>
        <taxon>Pseudomonadaceae</taxon>
        <taxon>Stutzerimonas</taxon>
    </lineage>
</organism>
<name>A0ABV7T5U4_9GAMM</name>
<dbReference type="Proteomes" id="UP001595630">
    <property type="component" value="Unassembled WGS sequence"/>
</dbReference>
<feature type="domain" description="DUF2382" evidence="1">
    <location>
        <begin position="15"/>
        <end position="126"/>
    </location>
</feature>
<evidence type="ECO:0000259" key="1">
    <source>
        <dbReference type="Pfam" id="PF09557"/>
    </source>
</evidence>
<protein>
    <submittedName>
        <fullName evidence="2">YsnF/AvaK domain-containing protein</fullName>
    </submittedName>
</protein>
<evidence type="ECO:0000313" key="2">
    <source>
        <dbReference type="EMBL" id="MFC3608579.1"/>
    </source>
</evidence>
<keyword evidence="3" id="KW-1185">Reference proteome</keyword>
<dbReference type="RefSeq" id="WP_386365235.1">
    <property type="nucleotide sequence ID" value="NZ_JBHRXZ010000022.1"/>
</dbReference>
<dbReference type="Pfam" id="PF09557">
    <property type="entry name" value="DUF2382"/>
    <property type="match status" value="1"/>
</dbReference>
<evidence type="ECO:0000313" key="3">
    <source>
        <dbReference type="Proteomes" id="UP001595630"/>
    </source>
</evidence>
<accession>A0ABV7T5U4</accession>
<comment type="caution">
    <text evidence="2">The sequence shown here is derived from an EMBL/GenBank/DDBJ whole genome shotgun (WGS) entry which is preliminary data.</text>
</comment>
<gene>
    <name evidence="2" type="ORF">ACFOMF_12395</name>
</gene>
<dbReference type="EMBL" id="JBHRXZ010000022">
    <property type="protein sequence ID" value="MFC3608579.1"/>
    <property type="molecule type" value="Genomic_DNA"/>
</dbReference>
<sequence>MREKRPDDSDGKTIPVMSEEAVVGKQAVETGRVRVEKSVQYEDFVASDLLRREETVIDRIVHGIEVDPNDIPQVRQEEGVTIIPVLEEILVVEKRLVLKEELHIQRVVREETAEVPVTLKQERVTVTRDPSESQGADRGG</sequence>
<proteinExistence type="predicted"/>
<reference evidence="3" key="1">
    <citation type="journal article" date="2019" name="Int. J. Syst. Evol. Microbiol.">
        <title>The Global Catalogue of Microorganisms (GCM) 10K type strain sequencing project: providing services to taxonomists for standard genome sequencing and annotation.</title>
        <authorList>
            <consortium name="The Broad Institute Genomics Platform"/>
            <consortium name="The Broad Institute Genome Sequencing Center for Infectious Disease"/>
            <person name="Wu L."/>
            <person name="Ma J."/>
        </authorList>
    </citation>
    <scope>NUCLEOTIDE SEQUENCE [LARGE SCALE GENOMIC DNA]</scope>
    <source>
        <strain evidence="3">KCTC 42447</strain>
    </source>
</reference>
<dbReference type="InterPro" id="IPR019060">
    <property type="entry name" value="DUF2382"/>
</dbReference>